<reference evidence="3" key="1">
    <citation type="submission" date="2020-06" db="EMBL/GenBank/DDBJ databases">
        <authorList>
            <person name="Li T."/>
            <person name="Hu X."/>
            <person name="Zhang T."/>
            <person name="Song X."/>
            <person name="Zhang H."/>
            <person name="Dai N."/>
            <person name="Sheng W."/>
            <person name="Hou X."/>
            <person name="Wei L."/>
        </authorList>
    </citation>
    <scope>NUCLEOTIDE SEQUENCE</scope>
    <source>
        <strain evidence="3">G02</strain>
        <tissue evidence="3">Leaf</tissue>
    </source>
</reference>
<evidence type="ECO:0000259" key="2">
    <source>
        <dbReference type="Pfam" id="PF10536"/>
    </source>
</evidence>
<comment type="caution">
    <text evidence="3">The sequence shown here is derived from an EMBL/GenBank/DDBJ whole genome shotgun (WGS) entry which is preliminary data.</text>
</comment>
<organism evidence="3">
    <name type="scientific">Sesamum radiatum</name>
    <name type="common">Black benniseed</name>
    <dbReference type="NCBI Taxonomy" id="300843"/>
    <lineage>
        <taxon>Eukaryota</taxon>
        <taxon>Viridiplantae</taxon>
        <taxon>Streptophyta</taxon>
        <taxon>Embryophyta</taxon>
        <taxon>Tracheophyta</taxon>
        <taxon>Spermatophyta</taxon>
        <taxon>Magnoliopsida</taxon>
        <taxon>eudicotyledons</taxon>
        <taxon>Gunneridae</taxon>
        <taxon>Pentapetalae</taxon>
        <taxon>asterids</taxon>
        <taxon>lamiids</taxon>
        <taxon>Lamiales</taxon>
        <taxon>Pedaliaceae</taxon>
        <taxon>Sesamum</taxon>
    </lineage>
</organism>
<dbReference type="PANTHER" id="PTHR46033">
    <property type="entry name" value="PROTEIN MAIN-LIKE 2"/>
    <property type="match status" value="1"/>
</dbReference>
<dbReference type="InterPro" id="IPR019557">
    <property type="entry name" value="AminoTfrase-like_pln_mobile"/>
</dbReference>
<accession>A0AAW2LPL3</accession>
<sequence length="445" mass="51094">MANFGPIDKSVLYGQENHRSEDVVGDPDTTLIVRRGDISFWRILQMAPRHIRVLQVLQNMGFLGVLQCGHIEIDTHLITALVERWRPETHTFHFSVGEATITLQDIAVIWALPVEGNTVSLLYLRHMENIDEESTSNWGTAVLAYLYGNCARPHNGGKLTLAGSYHISQTHTAHNAIRIIRNTLDRMQENEFIWTPYLHGLPELQSLPAYATRTPWNIRCPLINYSIVEMHHVERVLRQFGMIQDIPPNPLVSERRLHQIDRRGRRGEDWVAFHRDYILKWNDVHSLIVVRPDVVSTNTIGYRPTDPRDWEAVYNLAENMTQQAENSDPNDFTALRDLRSRTIAYGHQFMNFSSERYPSVLQMSTLKPVHPMSILRPSNVYTEAGPSNVYTPPQSFNIYANAQRHLGISPVPFEGSELNTPVDERQVHPPQRNRRRPRCGTGGHM</sequence>
<dbReference type="GO" id="GO:0010073">
    <property type="term" value="P:meristem maintenance"/>
    <property type="evidence" value="ECO:0007669"/>
    <property type="project" value="InterPro"/>
</dbReference>
<dbReference type="EMBL" id="JACGWJ010000024">
    <property type="protein sequence ID" value="KAL0321065.1"/>
    <property type="molecule type" value="Genomic_DNA"/>
</dbReference>
<name>A0AAW2LPL3_SESRA</name>
<dbReference type="PANTHER" id="PTHR46033:SF8">
    <property type="entry name" value="PROTEIN MAINTENANCE OF MERISTEMS-LIKE"/>
    <property type="match status" value="1"/>
</dbReference>
<feature type="domain" description="Aminotransferase-like plant mobile" evidence="2">
    <location>
        <begin position="168"/>
        <end position="293"/>
    </location>
</feature>
<feature type="region of interest" description="Disordered" evidence="1">
    <location>
        <begin position="412"/>
        <end position="445"/>
    </location>
</feature>
<proteinExistence type="predicted"/>
<gene>
    <name evidence="3" type="ORF">Sradi_5368000</name>
</gene>
<evidence type="ECO:0000313" key="3">
    <source>
        <dbReference type="EMBL" id="KAL0321065.1"/>
    </source>
</evidence>
<protein>
    <submittedName>
        <fullName evidence="3">Serine/threonine-protein phosphatase 7 long form</fullName>
    </submittedName>
</protein>
<dbReference type="Pfam" id="PF10536">
    <property type="entry name" value="PMD"/>
    <property type="match status" value="2"/>
</dbReference>
<reference evidence="3" key="2">
    <citation type="journal article" date="2024" name="Plant">
        <title>Genomic evolution and insights into agronomic trait innovations of Sesamum species.</title>
        <authorList>
            <person name="Miao H."/>
            <person name="Wang L."/>
            <person name="Qu L."/>
            <person name="Liu H."/>
            <person name="Sun Y."/>
            <person name="Le M."/>
            <person name="Wang Q."/>
            <person name="Wei S."/>
            <person name="Zheng Y."/>
            <person name="Lin W."/>
            <person name="Duan Y."/>
            <person name="Cao H."/>
            <person name="Xiong S."/>
            <person name="Wang X."/>
            <person name="Wei L."/>
            <person name="Li C."/>
            <person name="Ma Q."/>
            <person name="Ju M."/>
            <person name="Zhao R."/>
            <person name="Li G."/>
            <person name="Mu C."/>
            <person name="Tian Q."/>
            <person name="Mei H."/>
            <person name="Zhang T."/>
            <person name="Gao T."/>
            <person name="Zhang H."/>
        </authorList>
    </citation>
    <scope>NUCLEOTIDE SEQUENCE</scope>
    <source>
        <strain evidence="3">G02</strain>
    </source>
</reference>
<dbReference type="InterPro" id="IPR044824">
    <property type="entry name" value="MAIN-like"/>
</dbReference>
<evidence type="ECO:0000256" key="1">
    <source>
        <dbReference type="SAM" id="MobiDB-lite"/>
    </source>
</evidence>
<dbReference type="AlphaFoldDB" id="A0AAW2LPL3"/>
<feature type="domain" description="Aminotransferase-like plant mobile" evidence="2">
    <location>
        <begin position="61"/>
        <end position="120"/>
    </location>
</feature>